<evidence type="ECO:0000259" key="1">
    <source>
        <dbReference type="Pfam" id="PF01243"/>
    </source>
</evidence>
<accession>A0A1H0RJP5</accession>
<dbReference type="InterPro" id="IPR012349">
    <property type="entry name" value="Split_barrel_FMN-bd"/>
</dbReference>
<dbReference type="Pfam" id="PF01243">
    <property type="entry name" value="PNPOx_N"/>
    <property type="match status" value="1"/>
</dbReference>
<gene>
    <name evidence="2" type="ORF">SAMN05216565_102223</name>
</gene>
<feature type="domain" description="Pyridoxamine 5'-phosphate oxidase N-terminal" evidence="1">
    <location>
        <begin position="11"/>
        <end position="93"/>
    </location>
</feature>
<proteinExistence type="predicted"/>
<dbReference type="Proteomes" id="UP000199159">
    <property type="component" value="Unassembled WGS sequence"/>
</dbReference>
<dbReference type="Gene3D" id="2.30.110.10">
    <property type="entry name" value="Electron Transport, Fmn-binding Protein, Chain A"/>
    <property type="match status" value="1"/>
</dbReference>
<dbReference type="EMBL" id="FNJU01000002">
    <property type="protein sequence ID" value="SDP29098.1"/>
    <property type="molecule type" value="Genomic_DNA"/>
</dbReference>
<keyword evidence="3" id="KW-1185">Reference proteome</keyword>
<dbReference type="InterPro" id="IPR011576">
    <property type="entry name" value="Pyridox_Oxase_N"/>
</dbReference>
<dbReference type="SUPFAM" id="SSF50475">
    <property type="entry name" value="FMN-binding split barrel"/>
    <property type="match status" value="1"/>
</dbReference>
<evidence type="ECO:0000313" key="2">
    <source>
        <dbReference type="EMBL" id="SDP29098.1"/>
    </source>
</evidence>
<reference evidence="3" key="1">
    <citation type="submission" date="2016-10" db="EMBL/GenBank/DDBJ databases">
        <authorList>
            <person name="Varghese N."/>
            <person name="Submissions S."/>
        </authorList>
    </citation>
    <scope>NUCLEOTIDE SEQUENCE [LARGE SCALE GENOMIC DNA]</scope>
    <source>
        <strain evidence="3">IBRC-M10078</strain>
    </source>
</reference>
<dbReference type="NCBIfam" id="NF005232">
    <property type="entry name" value="PRK06733.1"/>
    <property type="match status" value="1"/>
</dbReference>
<evidence type="ECO:0000313" key="3">
    <source>
        <dbReference type="Proteomes" id="UP000199159"/>
    </source>
</evidence>
<dbReference type="AlphaFoldDB" id="A0A1H0RJP5"/>
<dbReference type="RefSeq" id="WP_090850546.1">
    <property type="nucleotide sequence ID" value="NZ_FNJU01000002.1"/>
</dbReference>
<protein>
    <submittedName>
        <fullName evidence="2">Pyridoxamine 5'-phosphate oxidase</fullName>
    </submittedName>
</protein>
<organism evidence="2 3">
    <name type="scientific">Litchfieldia salsa</name>
    <dbReference type="NCBI Taxonomy" id="930152"/>
    <lineage>
        <taxon>Bacteria</taxon>
        <taxon>Bacillati</taxon>
        <taxon>Bacillota</taxon>
        <taxon>Bacilli</taxon>
        <taxon>Bacillales</taxon>
        <taxon>Bacillaceae</taxon>
        <taxon>Litchfieldia</taxon>
    </lineage>
</organism>
<name>A0A1H0RJP5_9BACI</name>
<sequence>MANQVEDRLVDSLKNYLQRERLVTISTIDHVTGGPNVNAISWVFASDEKQILFAIDSRSKIVKNILQNEHVVITLIANDSIYSISGKTEIVKEILEGVPLKLSAARLSIQEVRDIMFYGSKISLEPVYEKTYDALAAAKLDKQVMEALKGGYYK</sequence>
<dbReference type="OrthoDB" id="2381603at2"/>
<dbReference type="STRING" id="930152.SAMN05216565_102223"/>